<reference evidence="1" key="2">
    <citation type="journal article" date="2007" name="Science">
        <title>Draft genome sequence of the sexually transmitted pathogen Trichomonas vaginalis.</title>
        <authorList>
            <person name="Carlton J.M."/>
            <person name="Hirt R.P."/>
            <person name="Silva J.C."/>
            <person name="Delcher A.L."/>
            <person name="Schatz M."/>
            <person name="Zhao Q."/>
            <person name="Wortman J.R."/>
            <person name="Bidwell S.L."/>
            <person name="Alsmark U.C.M."/>
            <person name="Besteiro S."/>
            <person name="Sicheritz-Ponten T."/>
            <person name="Noel C.J."/>
            <person name="Dacks J.B."/>
            <person name="Foster P.G."/>
            <person name="Simillion C."/>
            <person name="Van de Peer Y."/>
            <person name="Miranda-Saavedra D."/>
            <person name="Barton G.J."/>
            <person name="Westrop G.D."/>
            <person name="Mueller S."/>
            <person name="Dessi D."/>
            <person name="Fiori P.L."/>
            <person name="Ren Q."/>
            <person name="Paulsen I."/>
            <person name="Zhang H."/>
            <person name="Bastida-Corcuera F.D."/>
            <person name="Simoes-Barbosa A."/>
            <person name="Brown M.T."/>
            <person name="Hayes R.D."/>
            <person name="Mukherjee M."/>
            <person name="Okumura C.Y."/>
            <person name="Schneider R."/>
            <person name="Smith A.J."/>
            <person name="Vanacova S."/>
            <person name="Villalvazo M."/>
            <person name="Haas B.J."/>
            <person name="Pertea M."/>
            <person name="Feldblyum T.V."/>
            <person name="Utterback T.R."/>
            <person name="Shu C.L."/>
            <person name="Osoegawa K."/>
            <person name="de Jong P.J."/>
            <person name="Hrdy I."/>
            <person name="Horvathova L."/>
            <person name="Zubacova Z."/>
            <person name="Dolezal P."/>
            <person name="Malik S.B."/>
            <person name="Logsdon J.M. Jr."/>
            <person name="Henze K."/>
            <person name="Gupta A."/>
            <person name="Wang C.C."/>
            <person name="Dunne R.L."/>
            <person name="Upcroft J.A."/>
            <person name="Upcroft P."/>
            <person name="White O."/>
            <person name="Salzberg S.L."/>
            <person name="Tang P."/>
            <person name="Chiu C.-H."/>
            <person name="Lee Y.-S."/>
            <person name="Embley T.M."/>
            <person name="Coombs G.H."/>
            <person name="Mottram J.C."/>
            <person name="Tachezy J."/>
            <person name="Fraser-Liggett C.M."/>
            <person name="Johnson P.J."/>
        </authorList>
    </citation>
    <scope>NUCLEOTIDE SEQUENCE [LARGE SCALE GENOMIC DNA]</scope>
    <source>
        <strain evidence="1">G3</strain>
    </source>
</reference>
<dbReference type="Gene3D" id="1.20.140.30">
    <property type="entry name" value="MOB kinase activator"/>
    <property type="match status" value="1"/>
</dbReference>
<dbReference type="KEGG" id="tva:5465233"/>
<dbReference type="InterPro" id="IPR005301">
    <property type="entry name" value="MOB_kinase_act_fam"/>
</dbReference>
<dbReference type="PANTHER" id="PTHR22599">
    <property type="entry name" value="MPS ONE BINDER KINASE ACTIVATOR-LIKE MOB"/>
    <property type="match status" value="1"/>
</dbReference>
<dbReference type="AlphaFoldDB" id="A2DIU1"/>
<proteinExistence type="predicted"/>
<sequence length="222" mass="25559">MPPRRRNSKHASSMKETMLVSKDMTILSKKYDQLNKVTGAILTRNFAPLISPPTGMATCDYLIVSALDYLERAEKLYRVCSLFCPSETCPMFNAGPHYHYFWEDESTSDPVQVSAPEYVLQLSNWAKRKLANKNLFPLTEGKELSQDAVSILQIIFRRTTRIFNHLYMCHFSAIRKNNIEPVINTLLAQYVLLAFKYQMIEVRDIEMLKPVFAAMRIPIPDA</sequence>
<dbReference type="InParanoid" id="A2DIU1"/>
<evidence type="ECO:0000313" key="2">
    <source>
        <dbReference type="Proteomes" id="UP000001542"/>
    </source>
</evidence>
<gene>
    <name evidence="1" type="ORF">TVAG_433000</name>
</gene>
<evidence type="ECO:0000313" key="1">
    <source>
        <dbReference type="EMBL" id="EAY19704.1"/>
    </source>
</evidence>
<keyword evidence="2" id="KW-1185">Reference proteome</keyword>
<dbReference type="GO" id="GO:0005737">
    <property type="term" value="C:cytoplasm"/>
    <property type="evidence" value="ECO:0000318"/>
    <property type="project" value="GO_Central"/>
</dbReference>
<dbReference type="Proteomes" id="UP000001542">
    <property type="component" value="Unassembled WGS sequence"/>
</dbReference>
<dbReference type="VEuPathDB" id="TrichDB:TVAG_433000"/>
<dbReference type="EMBL" id="DS113205">
    <property type="protein sequence ID" value="EAY19704.1"/>
    <property type="molecule type" value="Genomic_DNA"/>
</dbReference>
<dbReference type="eggNOG" id="KOG0440">
    <property type="taxonomic scope" value="Eukaryota"/>
</dbReference>
<dbReference type="GO" id="GO:0005634">
    <property type="term" value="C:nucleus"/>
    <property type="evidence" value="ECO:0000318"/>
    <property type="project" value="GO_Central"/>
</dbReference>
<name>A2DIU1_TRIV3</name>
<dbReference type="GO" id="GO:0030295">
    <property type="term" value="F:protein kinase activator activity"/>
    <property type="evidence" value="ECO:0000318"/>
    <property type="project" value="GO_Central"/>
</dbReference>
<protein>
    <submittedName>
        <fullName evidence="1">Mob1/phocein family protein</fullName>
    </submittedName>
</protein>
<dbReference type="SUPFAM" id="SSF101152">
    <property type="entry name" value="Mob1/phocein"/>
    <property type="match status" value="1"/>
</dbReference>
<dbReference type="RefSeq" id="XP_001580690.1">
    <property type="nucleotide sequence ID" value="XM_001580640.1"/>
</dbReference>
<accession>A2DIU1</accession>
<dbReference type="GO" id="GO:0007165">
    <property type="term" value="P:signal transduction"/>
    <property type="evidence" value="ECO:0000318"/>
    <property type="project" value="GO_Central"/>
</dbReference>
<dbReference type="STRING" id="5722.A2DIU1"/>
<dbReference type="InterPro" id="IPR036703">
    <property type="entry name" value="MOB_kinase_act_sf"/>
</dbReference>
<dbReference type="SMR" id="A2DIU1"/>
<dbReference type="OrthoDB" id="10261121at2759"/>
<organism evidence="1 2">
    <name type="scientific">Trichomonas vaginalis (strain ATCC PRA-98 / G3)</name>
    <dbReference type="NCBI Taxonomy" id="412133"/>
    <lineage>
        <taxon>Eukaryota</taxon>
        <taxon>Metamonada</taxon>
        <taxon>Parabasalia</taxon>
        <taxon>Trichomonadida</taxon>
        <taxon>Trichomonadidae</taxon>
        <taxon>Trichomonas</taxon>
    </lineage>
</organism>
<dbReference type="Pfam" id="PF03637">
    <property type="entry name" value="Mob1_phocein"/>
    <property type="match status" value="1"/>
</dbReference>
<dbReference type="SMART" id="SM01388">
    <property type="entry name" value="Mob1_phocein"/>
    <property type="match status" value="1"/>
</dbReference>
<reference evidence="1" key="1">
    <citation type="submission" date="2006-10" db="EMBL/GenBank/DDBJ databases">
        <authorList>
            <person name="Amadeo P."/>
            <person name="Zhao Q."/>
            <person name="Wortman J."/>
            <person name="Fraser-Liggett C."/>
            <person name="Carlton J."/>
        </authorList>
    </citation>
    <scope>NUCLEOTIDE SEQUENCE</scope>
    <source>
        <strain evidence="1">G3</strain>
    </source>
</reference>
<dbReference type="VEuPathDB" id="TrichDB:TVAGG3_0562140"/>